<dbReference type="AlphaFoldDB" id="A0A803P237"/>
<dbReference type="Gramene" id="evm.model.02.685">
    <property type="protein sequence ID" value="cds.evm.model.02.685"/>
    <property type="gene ID" value="evm.TU.02.685"/>
</dbReference>
<protein>
    <submittedName>
        <fullName evidence="2">Uncharacterized protein</fullName>
    </submittedName>
</protein>
<feature type="compositionally biased region" description="Polar residues" evidence="1">
    <location>
        <begin position="119"/>
        <end position="139"/>
    </location>
</feature>
<keyword evidence="3" id="KW-1185">Reference proteome</keyword>
<evidence type="ECO:0000313" key="3">
    <source>
        <dbReference type="Proteomes" id="UP000596661"/>
    </source>
</evidence>
<name>A0A803P237_CANSA</name>
<sequence>MIKLYQVTTFEEKITIIFVPSLKGGWTMHLPGHVRDLGDMWRCTTKMDKSKSIGNLIMSANNLPKVVQCLTVDSHTQTIAMLKLIVDIAKTIIAILIVPNGKNLENLPNNTNPPRPARSMSQPHRSALGNLSSKGWSHS</sequence>
<organism evidence="2 3">
    <name type="scientific">Cannabis sativa</name>
    <name type="common">Hemp</name>
    <name type="synonym">Marijuana</name>
    <dbReference type="NCBI Taxonomy" id="3483"/>
    <lineage>
        <taxon>Eukaryota</taxon>
        <taxon>Viridiplantae</taxon>
        <taxon>Streptophyta</taxon>
        <taxon>Embryophyta</taxon>
        <taxon>Tracheophyta</taxon>
        <taxon>Spermatophyta</taxon>
        <taxon>Magnoliopsida</taxon>
        <taxon>eudicotyledons</taxon>
        <taxon>Gunneridae</taxon>
        <taxon>Pentapetalae</taxon>
        <taxon>rosids</taxon>
        <taxon>fabids</taxon>
        <taxon>Rosales</taxon>
        <taxon>Cannabaceae</taxon>
        <taxon>Cannabis</taxon>
    </lineage>
</organism>
<dbReference type="EMBL" id="UZAU01000129">
    <property type="status" value="NOT_ANNOTATED_CDS"/>
    <property type="molecule type" value="Genomic_DNA"/>
</dbReference>
<reference evidence="2" key="2">
    <citation type="submission" date="2021-03" db="UniProtKB">
        <authorList>
            <consortium name="EnsemblPlants"/>
        </authorList>
    </citation>
    <scope>IDENTIFICATION</scope>
</reference>
<evidence type="ECO:0000313" key="2">
    <source>
        <dbReference type="EnsemblPlants" id="cds.evm.model.02.685"/>
    </source>
</evidence>
<proteinExistence type="predicted"/>
<evidence type="ECO:0000256" key="1">
    <source>
        <dbReference type="SAM" id="MobiDB-lite"/>
    </source>
</evidence>
<dbReference type="Proteomes" id="UP000596661">
    <property type="component" value="Chromosome 2"/>
</dbReference>
<dbReference type="EnsemblPlants" id="evm.model.02.685">
    <property type="protein sequence ID" value="cds.evm.model.02.685"/>
    <property type="gene ID" value="evm.TU.02.685"/>
</dbReference>
<feature type="region of interest" description="Disordered" evidence="1">
    <location>
        <begin position="104"/>
        <end position="139"/>
    </location>
</feature>
<reference evidence="2" key="1">
    <citation type="submission" date="2018-11" db="EMBL/GenBank/DDBJ databases">
        <authorList>
            <person name="Grassa J C."/>
        </authorList>
    </citation>
    <scope>NUCLEOTIDE SEQUENCE [LARGE SCALE GENOMIC DNA]</scope>
</reference>
<accession>A0A803P237</accession>